<accession>A0A2D4NAQ8</accession>
<dbReference type="Gene3D" id="1.20.5.170">
    <property type="match status" value="1"/>
</dbReference>
<protein>
    <recommendedName>
        <fullName evidence="4">IF rod domain-containing protein</fullName>
    </recommendedName>
</protein>
<evidence type="ECO:0000313" key="5">
    <source>
        <dbReference type="EMBL" id="LAB42388.1"/>
    </source>
</evidence>
<evidence type="ECO:0000256" key="1">
    <source>
        <dbReference type="ARBA" id="ARBA00022754"/>
    </source>
</evidence>
<reference evidence="5" key="2">
    <citation type="submission" date="2017-11" db="EMBL/GenBank/DDBJ databases">
        <title>Coralsnake Venomics: Analyses of Venom Gland Transcriptomes and Proteomes of Six Brazilian Taxa.</title>
        <authorList>
            <person name="Aird S.D."/>
            <person name="Jorge da Silva N."/>
            <person name="Qiu L."/>
            <person name="Villar-Briones A."/>
            <person name="Aparecida-Saddi V."/>
            <person name="Campos-Telles M.P."/>
            <person name="Grau M."/>
            <person name="Mikheyev A.S."/>
        </authorList>
    </citation>
    <scope>NUCLEOTIDE SEQUENCE</scope>
    <source>
        <tissue evidence="5">Venom_gland</tissue>
    </source>
</reference>
<dbReference type="InterPro" id="IPR039008">
    <property type="entry name" value="IF_rod_dom"/>
</dbReference>
<reference evidence="5" key="1">
    <citation type="submission" date="2017-07" db="EMBL/GenBank/DDBJ databases">
        <authorList>
            <person name="Mikheyev A."/>
            <person name="Grau M."/>
        </authorList>
    </citation>
    <scope>NUCLEOTIDE SEQUENCE</scope>
    <source>
        <tissue evidence="5">Venom_gland</tissue>
    </source>
</reference>
<feature type="region of interest" description="Disordered" evidence="3">
    <location>
        <begin position="209"/>
        <end position="248"/>
    </location>
</feature>
<feature type="domain" description="IF rod" evidence="4">
    <location>
        <begin position="136"/>
        <end position="213"/>
    </location>
</feature>
<dbReference type="Pfam" id="PF00038">
    <property type="entry name" value="Filament"/>
    <property type="match status" value="1"/>
</dbReference>
<dbReference type="EMBL" id="IACM01154125">
    <property type="protein sequence ID" value="LAB42388.1"/>
    <property type="molecule type" value="Transcribed_RNA"/>
</dbReference>
<sequence>MSDPMTDLDSKIQEKAMKVDMDICRRIDITAKLCDVAQQRNSEDVSKIFQVASKKKERRFTSEEDVAEQDTDNARFSEEDVSCSLNITDEMKRMFNHFRRETFDFDDDCDSLTWEENEDTLLLWEDFTNCNPTVELQGEQEENLGNLIHETESFFKTRDKEYQETIGQIELELATAKSDMNRHLHEYMEMCSMKRGLDVQMETCRRLIKGSAERKSPSPSSLASSDSGNTDEIQDDFDREADVEPMVS</sequence>
<dbReference type="GO" id="GO:0005882">
    <property type="term" value="C:intermediate filament"/>
    <property type="evidence" value="ECO:0007669"/>
    <property type="project" value="UniProtKB-KW"/>
</dbReference>
<evidence type="ECO:0000256" key="2">
    <source>
        <dbReference type="ARBA" id="ARBA00023054"/>
    </source>
</evidence>
<feature type="compositionally biased region" description="Acidic residues" evidence="3">
    <location>
        <begin position="232"/>
        <end position="248"/>
    </location>
</feature>
<evidence type="ECO:0000256" key="3">
    <source>
        <dbReference type="SAM" id="MobiDB-lite"/>
    </source>
</evidence>
<organism evidence="5">
    <name type="scientific">Micrurus spixii</name>
    <name type="common">Amazon coral snake</name>
    <dbReference type="NCBI Taxonomy" id="129469"/>
    <lineage>
        <taxon>Eukaryota</taxon>
        <taxon>Metazoa</taxon>
        <taxon>Chordata</taxon>
        <taxon>Craniata</taxon>
        <taxon>Vertebrata</taxon>
        <taxon>Euteleostomi</taxon>
        <taxon>Lepidosauria</taxon>
        <taxon>Squamata</taxon>
        <taxon>Bifurcata</taxon>
        <taxon>Unidentata</taxon>
        <taxon>Episquamata</taxon>
        <taxon>Toxicofera</taxon>
        <taxon>Serpentes</taxon>
        <taxon>Colubroidea</taxon>
        <taxon>Elapidae</taxon>
        <taxon>Elapinae</taxon>
        <taxon>Micrurus</taxon>
    </lineage>
</organism>
<dbReference type="PANTHER" id="PTHR14516">
    <property type="entry name" value="1-PYRROLINE-5-CARBOXYLATE DEHYDROGENASE FAMILY MEMBER"/>
    <property type="match status" value="1"/>
</dbReference>
<evidence type="ECO:0000259" key="4">
    <source>
        <dbReference type="Pfam" id="PF00038"/>
    </source>
</evidence>
<dbReference type="PANTHER" id="PTHR14516:SF1">
    <property type="entry name" value="INTERMEDIATE FILAMENT FAMILY ORPHAN 2"/>
    <property type="match status" value="1"/>
</dbReference>
<dbReference type="AlphaFoldDB" id="A0A2D4NAQ8"/>
<name>A0A2D4NAQ8_9SAUR</name>
<keyword evidence="2" id="KW-0175">Coiled coil</keyword>
<dbReference type="SUPFAM" id="SSF64593">
    <property type="entry name" value="Intermediate filament protein, coiled coil region"/>
    <property type="match status" value="1"/>
</dbReference>
<keyword evidence="1" id="KW-0403">Intermediate filament</keyword>
<feature type="compositionally biased region" description="Low complexity" evidence="3">
    <location>
        <begin position="217"/>
        <end position="227"/>
    </location>
</feature>
<proteinExistence type="predicted"/>